<keyword evidence="4" id="KW-1185">Reference proteome</keyword>
<dbReference type="Proteomes" id="UP000001058">
    <property type="component" value="Unassembled WGS sequence"/>
</dbReference>
<dbReference type="InParanoid" id="D8UKB2"/>
<dbReference type="AlphaFoldDB" id="D8UKB2"/>
<organism evidence="4">
    <name type="scientific">Volvox carteri f. nagariensis</name>
    <dbReference type="NCBI Taxonomy" id="3068"/>
    <lineage>
        <taxon>Eukaryota</taxon>
        <taxon>Viridiplantae</taxon>
        <taxon>Chlorophyta</taxon>
        <taxon>core chlorophytes</taxon>
        <taxon>Chlorophyceae</taxon>
        <taxon>CS clade</taxon>
        <taxon>Chlamydomonadales</taxon>
        <taxon>Volvocaceae</taxon>
        <taxon>Volvox</taxon>
    </lineage>
</organism>
<keyword evidence="2" id="KW-0472">Membrane</keyword>
<dbReference type="KEGG" id="vcn:VOLCADRAFT_100488"/>
<dbReference type="RefSeq" id="XP_002959104.1">
    <property type="nucleotide sequence ID" value="XM_002959058.1"/>
</dbReference>
<feature type="transmembrane region" description="Helical" evidence="2">
    <location>
        <begin position="70"/>
        <end position="91"/>
    </location>
</feature>
<accession>D8UKB2</accession>
<sequence>MNNYYTLLEARRLFDRHAAPAQSSNLLVRSEVDFSLNLFFSFIKHCSLATALLGTYLLLPITTKVVEASLITVTWATNYVLAVPVAVPVAIHGTSTQLNTSMTLGRCYNPQQQQRQQQSHISSFTTVVLAVFPLVRLVPQVNRTRSYIRHFLFGLCFSTEAALHFAAVASSLVRVKAFPRLTRLPRPARPKTPCLSPVPGSLYHPFQPLQARPRADHARPQRPPAPPFTPQARSRQPKLTKQRRVPAGLDRLTLQLRYHFVVVPSTEGGTQQVQVMAPGAPGSGVGASADGGSYGWVIVSDRPAVTIGHRHRALPGAAVAAAVVAAMNGPKRTLSPFFYPGSTQHVPSCLGDPLPYVSGGSKMPKGGTFSRLDSSSVRHPAWVGRMESLYGEGT</sequence>
<reference evidence="3 4" key="1">
    <citation type="journal article" date="2010" name="Science">
        <title>Genomic analysis of organismal complexity in the multicellular green alga Volvox carteri.</title>
        <authorList>
            <person name="Prochnik S.E."/>
            <person name="Umen J."/>
            <person name="Nedelcu A.M."/>
            <person name="Hallmann A."/>
            <person name="Miller S.M."/>
            <person name="Nishii I."/>
            <person name="Ferris P."/>
            <person name="Kuo A."/>
            <person name="Mitros T."/>
            <person name="Fritz-Laylin L.K."/>
            <person name="Hellsten U."/>
            <person name="Chapman J."/>
            <person name="Simakov O."/>
            <person name="Rensing S.A."/>
            <person name="Terry A."/>
            <person name="Pangilinan J."/>
            <person name="Kapitonov V."/>
            <person name="Jurka J."/>
            <person name="Salamov A."/>
            <person name="Shapiro H."/>
            <person name="Schmutz J."/>
            <person name="Grimwood J."/>
            <person name="Lindquist E."/>
            <person name="Lucas S."/>
            <person name="Grigoriev I.V."/>
            <person name="Schmitt R."/>
            <person name="Kirk D."/>
            <person name="Rokhsar D.S."/>
        </authorList>
    </citation>
    <scope>NUCLEOTIDE SEQUENCE [LARGE SCALE GENOMIC DNA]</scope>
    <source>
        <strain evidence="4">f. Nagariensis / Eve</strain>
    </source>
</reference>
<feature type="region of interest" description="Disordered" evidence="1">
    <location>
        <begin position="212"/>
        <end position="246"/>
    </location>
</feature>
<evidence type="ECO:0000256" key="1">
    <source>
        <dbReference type="SAM" id="MobiDB-lite"/>
    </source>
</evidence>
<evidence type="ECO:0000313" key="4">
    <source>
        <dbReference type="Proteomes" id="UP000001058"/>
    </source>
</evidence>
<feature type="compositionally biased region" description="Basic residues" evidence="1">
    <location>
        <begin position="235"/>
        <end position="244"/>
    </location>
</feature>
<proteinExistence type="predicted"/>
<gene>
    <name evidence="3" type="ORF">VOLCADRAFT_100488</name>
</gene>
<dbReference type="EMBL" id="GL378442">
    <property type="protein sequence ID" value="EFJ39832.1"/>
    <property type="molecule type" value="Genomic_DNA"/>
</dbReference>
<feature type="transmembrane region" description="Helical" evidence="2">
    <location>
        <begin position="151"/>
        <end position="173"/>
    </location>
</feature>
<evidence type="ECO:0000313" key="3">
    <source>
        <dbReference type="EMBL" id="EFJ39832.1"/>
    </source>
</evidence>
<name>D8UKB2_VOLCA</name>
<keyword evidence="2" id="KW-1133">Transmembrane helix</keyword>
<feature type="transmembrane region" description="Helical" evidence="2">
    <location>
        <begin position="34"/>
        <end position="58"/>
    </location>
</feature>
<evidence type="ECO:0000256" key="2">
    <source>
        <dbReference type="SAM" id="Phobius"/>
    </source>
</evidence>
<protein>
    <submittedName>
        <fullName evidence="3">Uncharacterized protein</fullName>
    </submittedName>
</protein>
<dbReference type="GeneID" id="9625930"/>
<keyword evidence="2" id="KW-0812">Transmembrane</keyword>